<keyword evidence="4 5" id="KW-0143">Chaperone</keyword>
<dbReference type="InterPro" id="IPR004029">
    <property type="entry name" value="UreE_N"/>
</dbReference>
<keyword evidence="3 5" id="KW-0533">Nickel</keyword>
<dbReference type="InterPro" id="IPR012406">
    <property type="entry name" value="UreE"/>
</dbReference>
<dbReference type="Pfam" id="PF02814">
    <property type="entry name" value="UreE_N"/>
    <property type="match status" value="1"/>
</dbReference>
<evidence type="ECO:0000256" key="3">
    <source>
        <dbReference type="ARBA" id="ARBA00022596"/>
    </source>
</evidence>
<dbReference type="InterPro" id="IPR036118">
    <property type="entry name" value="UreE_N_sf"/>
</dbReference>
<keyword evidence="2 5" id="KW-0963">Cytoplasm</keyword>
<evidence type="ECO:0000259" key="6">
    <source>
        <dbReference type="SMART" id="SM00988"/>
    </source>
</evidence>
<dbReference type="AlphaFoldDB" id="A0A0K2G507"/>
<dbReference type="Pfam" id="PF05194">
    <property type="entry name" value="UreE_C"/>
    <property type="match status" value="1"/>
</dbReference>
<dbReference type="SMART" id="SM00988">
    <property type="entry name" value="UreE_N"/>
    <property type="match status" value="1"/>
</dbReference>
<proteinExistence type="inferred from homology"/>
<dbReference type="GO" id="GO:0019627">
    <property type="term" value="P:urea metabolic process"/>
    <property type="evidence" value="ECO:0007669"/>
    <property type="project" value="InterPro"/>
</dbReference>
<feature type="domain" description="UreE urease accessory N-terminal" evidence="6">
    <location>
        <begin position="3"/>
        <end position="69"/>
    </location>
</feature>
<dbReference type="SUPFAM" id="SSF69287">
    <property type="entry name" value="Urease metallochaperone UreE, N-terminal domain"/>
    <property type="match status" value="1"/>
</dbReference>
<comment type="function">
    <text evidence="5">Involved in urease metallocenter assembly. Binds nickel. Probably functions as a nickel donor during metallocenter assembly.</text>
</comment>
<protein>
    <recommendedName>
        <fullName evidence="5">Urease accessory protein UreE</fullName>
    </recommendedName>
</protein>
<evidence type="ECO:0000256" key="1">
    <source>
        <dbReference type="ARBA" id="ARBA00004496"/>
    </source>
</evidence>
<dbReference type="PIRSF" id="PIRSF036402">
    <property type="entry name" value="Ureas_acces_UreE"/>
    <property type="match status" value="1"/>
</dbReference>
<sequence length="165" mass="18840">MVITSAIRNTVSTAEKKHIDYLYIEWYQTTKRLQRLVTIEGMDIAIRFLGKGQELKDGDVLYEDDVKVVIVSLLPCEAIVVVLPNLIVLGLVAYEIGNKHIPLYVEHMSLYMPYERAMYDWLSNNGYSPSIEPKKLCFALNANVDFDQHKKFTFTPPKGGLSLKL</sequence>
<name>A0A0K2G507_9FLAO</name>
<evidence type="ECO:0000256" key="4">
    <source>
        <dbReference type="ARBA" id="ARBA00023186"/>
    </source>
</evidence>
<dbReference type="EMBL" id="KP866116">
    <property type="protein sequence ID" value="ALA55563.1"/>
    <property type="molecule type" value="Genomic_DNA"/>
</dbReference>
<dbReference type="Gene3D" id="2.60.260.20">
    <property type="entry name" value="Urease metallochaperone UreE, N-terminal domain"/>
    <property type="match status" value="1"/>
</dbReference>
<dbReference type="Gene3D" id="3.30.70.790">
    <property type="entry name" value="UreE, C-terminal domain"/>
    <property type="match status" value="1"/>
</dbReference>
<dbReference type="GO" id="GO:0006457">
    <property type="term" value="P:protein folding"/>
    <property type="evidence" value="ECO:0007669"/>
    <property type="project" value="InterPro"/>
</dbReference>
<evidence type="ECO:0000256" key="2">
    <source>
        <dbReference type="ARBA" id="ARBA00022490"/>
    </source>
</evidence>
<dbReference type="GO" id="GO:0016151">
    <property type="term" value="F:nickel cation binding"/>
    <property type="evidence" value="ECO:0007669"/>
    <property type="project" value="UniProtKB-UniRule"/>
</dbReference>
<dbReference type="GO" id="GO:0005737">
    <property type="term" value="C:cytoplasm"/>
    <property type="evidence" value="ECO:0007669"/>
    <property type="project" value="UniProtKB-SubCell"/>
</dbReference>
<evidence type="ECO:0000313" key="7">
    <source>
        <dbReference type="EMBL" id="ALA55563.1"/>
    </source>
</evidence>
<comment type="subcellular location">
    <subcellularLocation>
        <location evidence="1 5">Cytoplasm</location>
    </subcellularLocation>
</comment>
<accession>A0A0K2G507</accession>
<dbReference type="InterPro" id="IPR007864">
    <property type="entry name" value="UreE_C_dom"/>
</dbReference>
<dbReference type="GO" id="GO:0051082">
    <property type="term" value="F:unfolded protein binding"/>
    <property type="evidence" value="ECO:0007669"/>
    <property type="project" value="UniProtKB-UniRule"/>
</dbReference>
<dbReference type="HAMAP" id="MF_00822">
    <property type="entry name" value="UreE"/>
    <property type="match status" value="1"/>
</dbReference>
<dbReference type="SUPFAM" id="SSF69737">
    <property type="entry name" value="Urease metallochaperone UreE, C-terminal domain"/>
    <property type="match status" value="1"/>
</dbReference>
<organism evidence="7">
    <name type="scientific">Myroides marinus</name>
    <dbReference type="NCBI Taxonomy" id="703342"/>
    <lineage>
        <taxon>Bacteria</taxon>
        <taxon>Pseudomonadati</taxon>
        <taxon>Bacteroidota</taxon>
        <taxon>Flavobacteriia</taxon>
        <taxon>Flavobacteriales</taxon>
        <taxon>Flavobacteriaceae</taxon>
        <taxon>Myroides</taxon>
    </lineage>
</organism>
<gene>
    <name evidence="5 7" type="primary">ureE</name>
</gene>
<reference evidence="7" key="1">
    <citation type="submission" date="2015-02" db="EMBL/GenBank/DDBJ databases">
        <authorList>
            <person name="Chooi Y.-H."/>
        </authorList>
    </citation>
    <scope>NUCLEOTIDE SEQUENCE</scope>
    <source>
        <strain evidence="7">ASO1</strain>
    </source>
</reference>
<comment type="similarity">
    <text evidence="5">Belongs to the UreE family.</text>
</comment>
<evidence type="ECO:0000256" key="5">
    <source>
        <dbReference type="HAMAP-Rule" id="MF_00822"/>
    </source>
</evidence>
<dbReference type="GO" id="GO:0065003">
    <property type="term" value="P:protein-containing complex assembly"/>
    <property type="evidence" value="ECO:0007669"/>
    <property type="project" value="InterPro"/>
</dbReference>